<reference evidence="2 3" key="1">
    <citation type="journal article" date="2023" name="Elife">
        <title>Identification of key yeast species and microbe-microbe interactions impacting larval growth of Drosophila in the wild.</title>
        <authorList>
            <person name="Mure A."/>
            <person name="Sugiura Y."/>
            <person name="Maeda R."/>
            <person name="Honda K."/>
            <person name="Sakurai N."/>
            <person name="Takahashi Y."/>
            <person name="Watada M."/>
            <person name="Katoh T."/>
            <person name="Gotoh A."/>
            <person name="Gotoh Y."/>
            <person name="Taniguchi I."/>
            <person name="Nakamura K."/>
            <person name="Hayashi T."/>
            <person name="Katayama T."/>
            <person name="Uemura T."/>
            <person name="Hattori Y."/>
        </authorList>
    </citation>
    <scope>NUCLEOTIDE SEQUENCE [LARGE SCALE GENOMIC DNA]</scope>
    <source>
        <strain evidence="2 3">SC-9</strain>
    </source>
</reference>
<accession>A0AAV5QRH8</accession>
<dbReference type="GeneID" id="90075472"/>
<keyword evidence="3" id="KW-1185">Reference proteome</keyword>
<protein>
    <submittedName>
        <fullName evidence="2">Uncharacterized protein</fullName>
    </submittedName>
</protein>
<feature type="compositionally biased region" description="Polar residues" evidence="1">
    <location>
        <begin position="119"/>
        <end position="128"/>
    </location>
</feature>
<name>A0AAV5QRH8_9ASCO</name>
<dbReference type="RefSeq" id="XP_064854493.1">
    <property type="nucleotide sequence ID" value="XM_064998421.1"/>
</dbReference>
<dbReference type="AlphaFoldDB" id="A0AAV5QRH8"/>
<organism evidence="2 3">
    <name type="scientific">Saccharomycopsis crataegensis</name>
    <dbReference type="NCBI Taxonomy" id="43959"/>
    <lineage>
        <taxon>Eukaryota</taxon>
        <taxon>Fungi</taxon>
        <taxon>Dikarya</taxon>
        <taxon>Ascomycota</taxon>
        <taxon>Saccharomycotina</taxon>
        <taxon>Saccharomycetes</taxon>
        <taxon>Saccharomycopsidaceae</taxon>
        <taxon>Saccharomycopsis</taxon>
    </lineage>
</organism>
<feature type="compositionally biased region" description="Basic and acidic residues" evidence="1">
    <location>
        <begin position="104"/>
        <end position="114"/>
    </location>
</feature>
<dbReference type="EMBL" id="BTFZ01000012">
    <property type="protein sequence ID" value="GMM37497.1"/>
    <property type="molecule type" value="Genomic_DNA"/>
</dbReference>
<evidence type="ECO:0000313" key="2">
    <source>
        <dbReference type="EMBL" id="GMM37497.1"/>
    </source>
</evidence>
<comment type="caution">
    <text evidence="2">The sequence shown here is derived from an EMBL/GenBank/DDBJ whole genome shotgun (WGS) entry which is preliminary data.</text>
</comment>
<sequence length="255" mass="27191">MRLRQGTLLNILLLWILGYWGKSLFVDSYSIMKKLEKNQKREPEALGVGTELVDSEKGLLSKIDKPKVTTPKVTESDTAAKSPTEQTEVESSGQKDGSSQESNSSKDTDSKDGEANSAAKENTPATSSKKGFFGKAMGLFDIVMIVPMAEQVVEMLSSDKKTTIQRTRMVQTTITDACQVGGMVSGANTAVIASASSACVAGGGTIIHQPVVYVTETPSVKAYAVVTRTIVPQAVTTTASVAMYQTLQPVVMRTA</sequence>
<feature type="compositionally biased region" description="Polar residues" evidence="1">
    <location>
        <begin position="71"/>
        <end position="103"/>
    </location>
</feature>
<proteinExistence type="predicted"/>
<gene>
    <name evidence="2" type="ORF">DASC09_048220</name>
</gene>
<evidence type="ECO:0000256" key="1">
    <source>
        <dbReference type="SAM" id="MobiDB-lite"/>
    </source>
</evidence>
<evidence type="ECO:0000313" key="3">
    <source>
        <dbReference type="Proteomes" id="UP001360560"/>
    </source>
</evidence>
<feature type="region of interest" description="Disordered" evidence="1">
    <location>
        <begin position="60"/>
        <end position="128"/>
    </location>
</feature>
<dbReference type="Proteomes" id="UP001360560">
    <property type="component" value="Unassembled WGS sequence"/>
</dbReference>